<gene>
    <name evidence="2" type="ORF">EYF80_027369</name>
</gene>
<accession>A0A4Z2HA29</accession>
<dbReference type="EMBL" id="SRLO01000293">
    <property type="protein sequence ID" value="TNN62461.1"/>
    <property type="molecule type" value="Genomic_DNA"/>
</dbReference>
<feature type="region of interest" description="Disordered" evidence="1">
    <location>
        <begin position="30"/>
        <end position="69"/>
    </location>
</feature>
<proteinExistence type="predicted"/>
<keyword evidence="3" id="KW-1185">Reference proteome</keyword>
<evidence type="ECO:0000313" key="3">
    <source>
        <dbReference type="Proteomes" id="UP000314294"/>
    </source>
</evidence>
<protein>
    <submittedName>
        <fullName evidence="2">Uncharacterized protein</fullName>
    </submittedName>
</protein>
<evidence type="ECO:0000256" key="1">
    <source>
        <dbReference type="SAM" id="MobiDB-lite"/>
    </source>
</evidence>
<dbReference type="AlphaFoldDB" id="A0A4Z2HA29"/>
<reference evidence="2 3" key="1">
    <citation type="submission" date="2019-03" db="EMBL/GenBank/DDBJ databases">
        <title>First draft genome of Liparis tanakae, snailfish: a comprehensive survey of snailfish specific genes.</title>
        <authorList>
            <person name="Kim W."/>
            <person name="Song I."/>
            <person name="Jeong J.-H."/>
            <person name="Kim D."/>
            <person name="Kim S."/>
            <person name="Ryu S."/>
            <person name="Song J.Y."/>
            <person name="Lee S.K."/>
        </authorList>
    </citation>
    <scope>NUCLEOTIDE SEQUENCE [LARGE SCALE GENOMIC DNA]</scope>
    <source>
        <tissue evidence="2">Muscle</tissue>
    </source>
</reference>
<comment type="caution">
    <text evidence="2">The sequence shown here is derived from an EMBL/GenBank/DDBJ whole genome shotgun (WGS) entry which is preliminary data.</text>
</comment>
<organism evidence="2 3">
    <name type="scientific">Liparis tanakae</name>
    <name type="common">Tanaka's snailfish</name>
    <dbReference type="NCBI Taxonomy" id="230148"/>
    <lineage>
        <taxon>Eukaryota</taxon>
        <taxon>Metazoa</taxon>
        <taxon>Chordata</taxon>
        <taxon>Craniata</taxon>
        <taxon>Vertebrata</taxon>
        <taxon>Euteleostomi</taxon>
        <taxon>Actinopterygii</taxon>
        <taxon>Neopterygii</taxon>
        <taxon>Teleostei</taxon>
        <taxon>Neoteleostei</taxon>
        <taxon>Acanthomorphata</taxon>
        <taxon>Eupercaria</taxon>
        <taxon>Perciformes</taxon>
        <taxon>Cottioidei</taxon>
        <taxon>Cottales</taxon>
        <taxon>Liparidae</taxon>
        <taxon>Liparis</taxon>
    </lineage>
</organism>
<dbReference type="Proteomes" id="UP000314294">
    <property type="component" value="Unassembled WGS sequence"/>
</dbReference>
<evidence type="ECO:0000313" key="2">
    <source>
        <dbReference type="EMBL" id="TNN62461.1"/>
    </source>
</evidence>
<feature type="compositionally biased region" description="Basic and acidic residues" evidence="1">
    <location>
        <begin position="43"/>
        <end position="69"/>
    </location>
</feature>
<name>A0A4Z2HA29_9TELE</name>
<sequence>MVSPLVGPHASQPPPHSGVIMALVSSRLCSSPHHTDGGWYEGGMRKRSEAKQRVKEEQGGKRDGRRVLG</sequence>